<reference evidence="1 2" key="1">
    <citation type="submission" date="2015-09" db="EMBL/GenBank/DDBJ databases">
        <title>Genome sequencing project for genomic taxonomy and phylogenomics of Bacillus-like bacteria.</title>
        <authorList>
            <person name="Liu B."/>
            <person name="Wang J."/>
            <person name="Zhu Y."/>
            <person name="Liu G."/>
            <person name="Chen Q."/>
            <person name="Chen Z."/>
            <person name="Lan J."/>
            <person name="Che J."/>
            <person name="Ge C."/>
            <person name="Shi H."/>
            <person name="Pan Z."/>
            <person name="Liu X."/>
        </authorList>
    </citation>
    <scope>NUCLEOTIDE SEQUENCE [LARGE SCALE GENOMIC DNA]</scope>
    <source>
        <strain evidence="1 2">FJAT-18043</strain>
    </source>
</reference>
<evidence type="ECO:0000313" key="2">
    <source>
        <dbReference type="Proteomes" id="UP000050996"/>
    </source>
</evidence>
<evidence type="ECO:0000313" key="1">
    <source>
        <dbReference type="EMBL" id="KQL18929.1"/>
    </source>
</evidence>
<proteinExistence type="predicted"/>
<dbReference type="Proteomes" id="UP000050996">
    <property type="component" value="Unassembled WGS sequence"/>
</dbReference>
<name>A0A0Q3QLP7_9BACI</name>
<organism evidence="1 2">
    <name type="scientific">Cytobacillus solani</name>
    <dbReference type="NCBI Taxonomy" id="1637975"/>
    <lineage>
        <taxon>Bacteria</taxon>
        <taxon>Bacillati</taxon>
        <taxon>Bacillota</taxon>
        <taxon>Bacilli</taxon>
        <taxon>Bacillales</taxon>
        <taxon>Bacillaceae</taxon>
        <taxon>Cytobacillus</taxon>
    </lineage>
</organism>
<gene>
    <name evidence="1" type="ORF">AN957_10320</name>
</gene>
<keyword evidence="2" id="KW-1185">Reference proteome</keyword>
<dbReference type="PATRIC" id="fig|1637975.4.peg.1851"/>
<dbReference type="AlphaFoldDB" id="A0A0Q3QLP7"/>
<sequence length="67" mass="7731">MKIGQVYQPLRVTRIKRLLLIVETTYIVMVVISDIQLKRLAPRGHKAILPQKVKNTFQRGLPYACRG</sequence>
<accession>A0A0Q3QLP7</accession>
<protein>
    <submittedName>
        <fullName evidence="1">Uncharacterized protein</fullName>
    </submittedName>
</protein>
<dbReference type="EMBL" id="LJIX01000006">
    <property type="protein sequence ID" value="KQL18929.1"/>
    <property type="molecule type" value="Genomic_DNA"/>
</dbReference>
<comment type="caution">
    <text evidence="1">The sequence shown here is derived from an EMBL/GenBank/DDBJ whole genome shotgun (WGS) entry which is preliminary data.</text>
</comment>